<dbReference type="EMBL" id="LT906555">
    <property type="protein sequence ID" value="SNW62115.1"/>
    <property type="molecule type" value="Genomic_DNA"/>
</dbReference>
<protein>
    <recommendedName>
        <fullName evidence="3">F-box domain-containing protein</fullName>
    </recommendedName>
</protein>
<name>A0A2I2L3J6_9VIRU</name>
<evidence type="ECO:0008006" key="3">
    <source>
        <dbReference type="Google" id="ProtNLM"/>
    </source>
</evidence>
<proteinExistence type="predicted"/>
<evidence type="ECO:0000313" key="1">
    <source>
        <dbReference type="EMBL" id="SNW62115.1"/>
    </source>
</evidence>
<evidence type="ECO:0000313" key="2">
    <source>
        <dbReference type="Proteomes" id="UP000236316"/>
    </source>
</evidence>
<sequence>MENINVDVLRNILLQLDCKEILRITNNDTQTFGNIINDDYLWYLLTNRDYSDWYNIDEDKKDYATWRELYDHYLNVENTSINGGKFSVVIVLNMPGLYTKKMYDTLRKLNEAGWRYEVPYTARYIDIIEAGDISYTDEIVVGLSHKDEKSGYRKILDLLPDHDIDHAKEVADDDGIDINGSEDENDLI</sequence>
<dbReference type="KEGG" id="vg:35381975"/>
<dbReference type="RefSeq" id="YP_009448417.1">
    <property type="nucleotide sequence ID" value="NC_036594.1"/>
</dbReference>
<dbReference type="GeneID" id="35381975"/>
<accession>A0A2I2L3J6</accession>
<gene>
    <name evidence="1" type="ORF">ORPV_211</name>
</gene>
<dbReference type="Proteomes" id="UP000236316">
    <property type="component" value="Segment"/>
</dbReference>
<organism evidence="1">
    <name type="scientific">Orpheovirus IHUMI-LCC2</name>
    <dbReference type="NCBI Taxonomy" id="2023057"/>
    <lineage>
        <taxon>Viruses</taxon>
        <taxon>Varidnaviria</taxon>
        <taxon>Bamfordvirae</taxon>
        <taxon>Nucleocytoviricota</taxon>
        <taxon>Megaviricetes</taxon>
        <taxon>Pimascovirales</taxon>
        <taxon>Ocovirineae</taxon>
        <taxon>Orpheoviridae</taxon>
        <taxon>Alphaorpheovirus</taxon>
        <taxon>Alphaorpheovirus massiliense</taxon>
    </lineage>
</organism>
<keyword evidence="2" id="KW-1185">Reference proteome</keyword>
<dbReference type="Gene3D" id="6.10.250.3180">
    <property type="match status" value="1"/>
</dbReference>
<reference evidence="1" key="1">
    <citation type="submission" date="2017-08" db="EMBL/GenBank/DDBJ databases">
        <authorList>
            <consortium name="Urmite Genomes"/>
        </authorList>
    </citation>
    <scope>NUCLEOTIDE SEQUENCE [LARGE SCALE GENOMIC DNA]</scope>
    <source>
        <strain evidence="1">IHUMI-LCC2</strain>
    </source>
</reference>